<evidence type="ECO:0000313" key="3">
    <source>
        <dbReference type="Proteomes" id="UP000280707"/>
    </source>
</evidence>
<dbReference type="RefSeq" id="WP_126318456.1">
    <property type="nucleotide sequence ID" value="NZ_LR134408.1"/>
</dbReference>
<evidence type="ECO:0008006" key="4">
    <source>
        <dbReference type="Google" id="ProtNLM"/>
    </source>
</evidence>
<evidence type="ECO:0000256" key="1">
    <source>
        <dbReference type="SAM" id="Phobius"/>
    </source>
</evidence>
<feature type="transmembrane region" description="Helical" evidence="1">
    <location>
        <begin position="12"/>
        <end position="34"/>
    </location>
</feature>
<keyword evidence="1" id="KW-0812">Transmembrane</keyword>
<gene>
    <name evidence="2" type="ORF">NCTC934_00571</name>
</gene>
<keyword evidence="1" id="KW-0472">Membrane</keyword>
<protein>
    <recommendedName>
        <fullName evidence="4">Cell wall anchor protein</fullName>
    </recommendedName>
</protein>
<keyword evidence="1" id="KW-1133">Transmembrane helix</keyword>
<sequence>MSDKKHAGAFDLRNVIGALLGLYGIILIACYFFLDPGVNPDTAMPKEAANNLWAGLAMLAVAAIFVLWARLKPIRIPGED</sequence>
<evidence type="ECO:0000313" key="2">
    <source>
        <dbReference type="EMBL" id="VEH72307.1"/>
    </source>
</evidence>
<proteinExistence type="predicted"/>
<accession>A0ABY6TE70</accession>
<reference evidence="2 3" key="1">
    <citation type="submission" date="2018-12" db="EMBL/GenBank/DDBJ databases">
        <authorList>
            <consortium name="Pathogen Informatics"/>
        </authorList>
    </citation>
    <scope>NUCLEOTIDE SEQUENCE [LARGE SCALE GENOMIC DNA]</scope>
    <source>
        <strain evidence="2 3">NCTC934</strain>
    </source>
</reference>
<keyword evidence="3" id="KW-1185">Reference proteome</keyword>
<dbReference type="Proteomes" id="UP000280707">
    <property type="component" value="Chromosome"/>
</dbReference>
<feature type="transmembrane region" description="Helical" evidence="1">
    <location>
        <begin position="54"/>
        <end position="71"/>
    </location>
</feature>
<name>A0ABY6TE70_9CORY</name>
<organism evidence="2 3">
    <name type="scientific">Corynebacterium segmentosum</name>
    <dbReference type="NCBI Taxonomy" id="43990"/>
    <lineage>
        <taxon>Bacteria</taxon>
        <taxon>Bacillati</taxon>
        <taxon>Actinomycetota</taxon>
        <taxon>Actinomycetes</taxon>
        <taxon>Mycobacteriales</taxon>
        <taxon>Corynebacteriaceae</taxon>
        <taxon>Corynebacterium</taxon>
    </lineage>
</organism>
<dbReference type="EMBL" id="LR134408">
    <property type="protein sequence ID" value="VEH72307.1"/>
    <property type="molecule type" value="Genomic_DNA"/>
</dbReference>
<dbReference type="PROSITE" id="PS51257">
    <property type="entry name" value="PROKAR_LIPOPROTEIN"/>
    <property type="match status" value="1"/>
</dbReference>